<dbReference type="EMBL" id="LSSM01002911">
    <property type="protein sequence ID" value="OMJ19787.1"/>
    <property type="molecule type" value="Genomic_DNA"/>
</dbReference>
<feature type="compositionally biased region" description="Basic and acidic residues" evidence="1">
    <location>
        <begin position="172"/>
        <end position="203"/>
    </location>
</feature>
<feature type="compositionally biased region" description="Basic and acidic residues" evidence="1">
    <location>
        <begin position="391"/>
        <end position="410"/>
    </location>
</feature>
<feature type="compositionally biased region" description="Basic and acidic residues" evidence="1">
    <location>
        <begin position="344"/>
        <end position="365"/>
    </location>
</feature>
<dbReference type="Proteomes" id="UP000187429">
    <property type="component" value="Unassembled WGS sequence"/>
</dbReference>
<organism evidence="2 3">
    <name type="scientific">Smittium culicis</name>
    <dbReference type="NCBI Taxonomy" id="133412"/>
    <lineage>
        <taxon>Eukaryota</taxon>
        <taxon>Fungi</taxon>
        <taxon>Fungi incertae sedis</taxon>
        <taxon>Zoopagomycota</taxon>
        <taxon>Kickxellomycotina</taxon>
        <taxon>Harpellomycetes</taxon>
        <taxon>Harpellales</taxon>
        <taxon>Legeriomycetaceae</taxon>
        <taxon>Smittium</taxon>
    </lineage>
</organism>
<feature type="region of interest" description="Disordered" evidence="1">
    <location>
        <begin position="105"/>
        <end position="204"/>
    </location>
</feature>
<protein>
    <submittedName>
        <fullName evidence="2">Uncharacterized protein</fullName>
    </submittedName>
</protein>
<feature type="compositionally biased region" description="Polar residues" evidence="1">
    <location>
        <begin position="452"/>
        <end position="471"/>
    </location>
</feature>
<name>A0A1R1XYL7_9FUNG</name>
<evidence type="ECO:0000313" key="3">
    <source>
        <dbReference type="Proteomes" id="UP000187429"/>
    </source>
</evidence>
<comment type="caution">
    <text evidence="2">The sequence shown here is derived from an EMBL/GenBank/DDBJ whole genome shotgun (WGS) entry which is preliminary data.</text>
</comment>
<feature type="compositionally biased region" description="Basic and acidic residues" evidence="1">
    <location>
        <begin position="110"/>
        <end position="119"/>
    </location>
</feature>
<keyword evidence="3" id="KW-1185">Reference proteome</keyword>
<accession>A0A1R1XYL7</accession>
<sequence length="548" mass="61801">MFVGYKQVIYFISMSTSFRKVFCQPSNTYTQNTITKTYKYVGVSNGNIYDSHVYSTPISLADIETIDKLSLSRTNPNTNKKYSESTTSTIESQLTITSSKKGTPVINTADFRENEKSSNENKYMLDIPNSFDSKSYYDGEKGDGEIESDKSNGSINSKYDRNIDNSNQGNDYKSDKELAGNRDSNEEGLKDINPEYNNIKENDNSEGYKFGDRYIGNDEIGNTIGYRGRDHFGDKVDYNRYSLPQSDHKYEQGYANNEKLDEYENSDISGEYAESHDSFDDKNSENGGEKLVVAEINHWNVKINLSNDSEKNENGCDSGNFYESKIDCDQKSTHNESGNSVYESIKENDDKHVNTQSSENKKDENQYSQEQNIQNQDGYNQGSQLGSSNTKYDEPQHGYEDSYKHSTNGDRKIVDIEYDYSNEGNGQKEEDEGSYINGQSPIKSGSSDDTKFSVSGQGINQNPTSNKTPNNIEETKTQVQADQSPELANSMIQDIPGINDSQDNEVYNKGSGNNDGFEDVSVKTVEYEEEILTSYNKDSTQAFTSYYT</sequence>
<evidence type="ECO:0000256" key="1">
    <source>
        <dbReference type="SAM" id="MobiDB-lite"/>
    </source>
</evidence>
<dbReference type="OrthoDB" id="5661695at2759"/>
<feature type="region of interest" description="Disordered" evidence="1">
    <location>
        <begin position="330"/>
        <end position="410"/>
    </location>
</feature>
<feature type="compositionally biased region" description="Polar residues" evidence="1">
    <location>
        <begin position="366"/>
        <end position="390"/>
    </location>
</feature>
<reference evidence="3" key="1">
    <citation type="submission" date="2017-01" db="EMBL/GenBank/DDBJ databases">
        <authorList>
            <person name="Wang Y."/>
            <person name="White M."/>
            <person name="Kvist S."/>
            <person name="Moncalvo J.-M."/>
        </authorList>
    </citation>
    <scope>NUCLEOTIDE SEQUENCE [LARGE SCALE GENOMIC DNA]</scope>
    <source>
        <strain evidence="3">ID-206-W2</strain>
    </source>
</reference>
<gene>
    <name evidence="2" type="ORF">AYI69_g6476</name>
</gene>
<dbReference type="AlphaFoldDB" id="A0A1R1XYL7"/>
<proteinExistence type="predicted"/>
<evidence type="ECO:0000313" key="2">
    <source>
        <dbReference type="EMBL" id="OMJ19787.1"/>
    </source>
</evidence>
<feature type="region of interest" description="Disordered" evidence="1">
    <location>
        <begin position="422"/>
        <end position="471"/>
    </location>
</feature>
<feature type="compositionally biased region" description="Basic and acidic residues" evidence="1">
    <location>
        <begin position="135"/>
        <end position="150"/>
    </location>
</feature>
<feature type="compositionally biased region" description="Polar residues" evidence="1">
    <location>
        <begin position="436"/>
        <end position="445"/>
    </location>
</feature>